<dbReference type="GeneID" id="95357985"/>
<keyword evidence="2" id="KW-0732">Signal</keyword>
<reference evidence="3" key="2">
    <citation type="submission" date="2020-09" db="EMBL/GenBank/DDBJ databases">
        <authorList>
            <person name="Sun Q."/>
            <person name="Ohkuma M."/>
        </authorList>
    </citation>
    <scope>NUCLEOTIDE SEQUENCE</scope>
    <source>
        <strain evidence="3">JCM 4646</strain>
    </source>
</reference>
<evidence type="ECO:0000313" key="4">
    <source>
        <dbReference type="Proteomes" id="UP000617734"/>
    </source>
</evidence>
<organism evidence="3 4">
    <name type="scientific">Kitasatospora indigofera</name>
    <dbReference type="NCBI Taxonomy" id="67307"/>
    <lineage>
        <taxon>Bacteria</taxon>
        <taxon>Bacillati</taxon>
        <taxon>Actinomycetota</taxon>
        <taxon>Actinomycetes</taxon>
        <taxon>Kitasatosporales</taxon>
        <taxon>Streptomycetaceae</taxon>
        <taxon>Kitasatospora</taxon>
    </lineage>
</organism>
<feature type="chain" id="PRO_5037551014" description="Lipoprotein" evidence="2">
    <location>
        <begin position="22"/>
        <end position="112"/>
    </location>
</feature>
<keyword evidence="4" id="KW-1185">Reference proteome</keyword>
<evidence type="ECO:0000313" key="3">
    <source>
        <dbReference type="EMBL" id="GHE25831.1"/>
    </source>
</evidence>
<gene>
    <name evidence="3" type="ORF">GCM10018781_77760</name>
</gene>
<feature type="compositionally biased region" description="Polar residues" evidence="1">
    <location>
        <begin position="39"/>
        <end position="49"/>
    </location>
</feature>
<comment type="caution">
    <text evidence="3">The sequence shown here is derived from an EMBL/GenBank/DDBJ whole genome shotgun (WGS) entry which is preliminary data.</text>
</comment>
<protein>
    <recommendedName>
        <fullName evidence="5">Lipoprotein</fullName>
    </recommendedName>
</protein>
<dbReference type="PROSITE" id="PS51257">
    <property type="entry name" value="PROKAR_LIPOPROTEIN"/>
    <property type="match status" value="1"/>
</dbReference>
<feature type="region of interest" description="Disordered" evidence="1">
    <location>
        <begin position="24"/>
        <end position="62"/>
    </location>
</feature>
<reference evidence="3" key="1">
    <citation type="journal article" date="2014" name="Int. J. Syst. Evol. Microbiol.">
        <title>Complete genome sequence of Corynebacterium casei LMG S-19264T (=DSM 44701T), isolated from a smear-ripened cheese.</title>
        <authorList>
            <consortium name="US DOE Joint Genome Institute (JGI-PGF)"/>
            <person name="Walter F."/>
            <person name="Albersmeier A."/>
            <person name="Kalinowski J."/>
            <person name="Ruckert C."/>
        </authorList>
    </citation>
    <scope>NUCLEOTIDE SEQUENCE</scope>
    <source>
        <strain evidence="3">JCM 4646</strain>
    </source>
</reference>
<dbReference type="AlphaFoldDB" id="A0A918YVA2"/>
<accession>A0A918YVA2</accession>
<feature type="signal peptide" evidence="2">
    <location>
        <begin position="1"/>
        <end position="21"/>
    </location>
</feature>
<evidence type="ECO:0000256" key="1">
    <source>
        <dbReference type="SAM" id="MobiDB-lite"/>
    </source>
</evidence>
<dbReference type="Proteomes" id="UP000617734">
    <property type="component" value="Unassembled WGS sequence"/>
</dbReference>
<dbReference type="EMBL" id="BNBO01000087">
    <property type="protein sequence ID" value="GHE25831.1"/>
    <property type="molecule type" value="Genomic_DNA"/>
</dbReference>
<evidence type="ECO:0008006" key="5">
    <source>
        <dbReference type="Google" id="ProtNLM"/>
    </source>
</evidence>
<evidence type="ECO:0000256" key="2">
    <source>
        <dbReference type="SAM" id="SignalP"/>
    </source>
</evidence>
<name>A0A918YVA2_9ACTN</name>
<sequence>MTTRPAHLLSLLLLLASPLLAACGGEPDGSFDAQPGTPSPSCLQHQAQDPGTKYTGGEKSDPRSVLEMMRFYTANGTKAFCDGKPPTDTDRRWTDLYAKLGGDASHVPQPKQ</sequence>
<proteinExistence type="predicted"/>
<dbReference type="RefSeq" id="WP_190215642.1">
    <property type="nucleotide sequence ID" value="NZ_BNBO01000087.1"/>
</dbReference>